<evidence type="ECO:0000256" key="1">
    <source>
        <dbReference type="ARBA" id="ARBA00001974"/>
    </source>
</evidence>
<keyword evidence="3 7" id="KW-0274">FAD</keyword>
<dbReference type="EMBL" id="MH427217">
    <property type="protein sequence ID" value="AWU47083.1"/>
    <property type="molecule type" value="Genomic_DNA"/>
</dbReference>
<keyword evidence="2 7" id="KW-0285">Flavoprotein</keyword>
<evidence type="ECO:0000256" key="3">
    <source>
        <dbReference type="ARBA" id="ARBA00022827"/>
    </source>
</evidence>
<evidence type="ECO:0000313" key="10">
    <source>
        <dbReference type="Proteomes" id="UP000249273"/>
    </source>
</evidence>
<proteinExistence type="predicted"/>
<keyword evidence="5" id="KW-1015">Disulfide bond</keyword>
<evidence type="ECO:0000259" key="8">
    <source>
        <dbReference type="PROSITE" id="PS51324"/>
    </source>
</evidence>
<feature type="domain" description="ERV/ALR sulfhydryl oxidase" evidence="8">
    <location>
        <begin position="1"/>
        <end position="96"/>
    </location>
</feature>
<comment type="cofactor">
    <cofactor evidence="1 7">
        <name>FAD</name>
        <dbReference type="ChEBI" id="CHEBI:57692"/>
    </cofactor>
</comment>
<dbReference type="PROSITE" id="PS51324">
    <property type="entry name" value="ERV_ALR"/>
    <property type="match status" value="1"/>
</dbReference>
<dbReference type="Pfam" id="PF04805">
    <property type="entry name" value="Pox_E10"/>
    <property type="match status" value="1"/>
</dbReference>
<protein>
    <recommendedName>
        <fullName evidence="7">Sulfhydryl oxidase</fullName>
        <ecNumber evidence="7">1.8.3.2</ecNumber>
    </recommendedName>
</protein>
<sequence length="96" mass="11335">MEPRFWGRTMWKIIFIILSQARNHGNIEQCKNQLYIICSTLPCIACRRHATTAIEKNNVMSSNDLNFIYFFFIQLFNNLATDKEYMIDINKVSPLI</sequence>
<evidence type="ECO:0000256" key="4">
    <source>
        <dbReference type="ARBA" id="ARBA00023002"/>
    </source>
</evidence>
<dbReference type="EC" id="1.8.3.2" evidence="7"/>
<dbReference type="GeneID" id="36841035"/>
<evidence type="ECO:0000256" key="7">
    <source>
        <dbReference type="RuleBase" id="RU371123"/>
    </source>
</evidence>
<dbReference type="GO" id="GO:0016972">
    <property type="term" value="F:thiol oxidase activity"/>
    <property type="evidence" value="ECO:0007669"/>
    <property type="project" value="UniProtKB-EC"/>
</dbReference>
<dbReference type="InterPro" id="IPR036774">
    <property type="entry name" value="ERV/ALR_sulphydryl_oxid_sf"/>
</dbReference>
<dbReference type="OrthoDB" id="17960at10239"/>
<dbReference type="Gene3D" id="1.20.120.310">
    <property type="entry name" value="ERV/ALR sulfhydryl oxidase domain"/>
    <property type="match status" value="1"/>
</dbReference>
<comment type="catalytic activity">
    <reaction evidence="6 7">
        <text>2 R'C(R)SH + O2 = R'C(R)S-S(R)CR' + H2O2</text>
        <dbReference type="Rhea" id="RHEA:17357"/>
        <dbReference type="ChEBI" id="CHEBI:15379"/>
        <dbReference type="ChEBI" id="CHEBI:16240"/>
        <dbReference type="ChEBI" id="CHEBI:16520"/>
        <dbReference type="ChEBI" id="CHEBI:17412"/>
        <dbReference type="EC" id="1.8.3.2"/>
    </reaction>
</comment>
<keyword evidence="4 7" id="KW-0560">Oxidoreductase</keyword>
<reference evidence="9" key="1">
    <citation type="submission" date="2018-05" db="EMBL/GenBank/DDBJ databases">
        <title>Complete Genome Sequence of a Novel Sea Otter Poxvirus.</title>
        <authorList>
            <person name="Jacob J.M."/>
            <person name="Subramaniam K."/>
            <person name="Tu S.-L."/>
            <person name="Nielsen O."/>
            <person name="Tuomi P.A."/>
            <person name="Upton C."/>
            <person name="Waltzek T.B."/>
        </authorList>
    </citation>
    <scope>NUCLEOTIDE SEQUENCE [LARGE SCALE GENOMIC DNA]</scope>
    <source>
        <strain evidence="9">ELK</strain>
    </source>
</reference>
<evidence type="ECO:0000256" key="5">
    <source>
        <dbReference type="ARBA" id="ARBA00023157"/>
    </source>
</evidence>
<dbReference type="RefSeq" id="YP_009480576.1">
    <property type="nucleotide sequence ID" value="NC_037656.1"/>
</dbReference>
<evidence type="ECO:0000256" key="6">
    <source>
        <dbReference type="ARBA" id="ARBA00048864"/>
    </source>
</evidence>
<gene>
    <name evidence="9" type="primary">SOPV-ELK-038</name>
</gene>
<name>A0A2U9QHK9_9POXV</name>
<dbReference type="Proteomes" id="UP000249273">
    <property type="component" value="Segment"/>
</dbReference>
<dbReference type="SUPFAM" id="SSF69000">
    <property type="entry name" value="FAD-dependent thiol oxidase"/>
    <property type="match status" value="1"/>
</dbReference>
<dbReference type="InterPro" id="IPR017905">
    <property type="entry name" value="ERV/ALR_sulphydryl_oxidase"/>
</dbReference>
<evidence type="ECO:0000256" key="2">
    <source>
        <dbReference type="ARBA" id="ARBA00022630"/>
    </source>
</evidence>
<accession>A0A2U9QHK9</accession>
<dbReference type="PIRSF" id="PIRSF015696">
    <property type="entry name" value="VAC_E10R"/>
    <property type="match status" value="1"/>
</dbReference>
<dbReference type="InterPro" id="IPR006890">
    <property type="entry name" value="Sulphydryl_Oase_FAD-link_ERV1"/>
</dbReference>
<keyword evidence="10" id="KW-1185">Reference proteome</keyword>
<dbReference type="KEGG" id="vg:36841035"/>
<evidence type="ECO:0000313" key="9">
    <source>
        <dbReference type="EMBL" id="AWU47083.1"/>
    </source>
</evidence>
<organism evidence="9">
    <name type="scientific">Sea otter poxvirus</name>
    <dbReference type="NCBI Taxonomy" id="1416741"/>
    <lineage>
        <taxon>Viruses</taxon>
        <taxon>Varidnaviria</taxon>
        <taxon>Bamfordvirae</taxon>
        <taxon>Nucleocytoviricota</taxon>
        <taxon>Pokkesviricetes</taxon>
        <taxon>Chitovirales</taxon>
        <taxon>Poxviridae</taxon>
        <taxon>Chordopoxvirinae</taxon>
        <taxon>Mustelpoxvirus</taxon>
        <taxon>Mustelpoxvirus seaotterpox</taxon>
        <taxon>Sea otterpox virus</taxon>
    </lineage>
</organism>